<dbReference type="STRING" id="246197.MXAN_2307"/>
<dbReference type="CDD" id="cd00118">
    <property type="entry name" value="LysM"/>
    <property type="match status" value="1"/>
</dbReference>
<organism evidence="10 11">
    <name type="scientific">Myxococcus xanthus (strain DK1622)</name>
    <dbReference type="NCBI Taxonomy" id="246197"/>
    <lineage>
        <taxon>Bacteria</taxon>
        <taxon>Pseudomonadati</taxon>
        <taxon>Myxococcota</taxon>
        <taxon>Myxococcia</taxon>
        <taxon>Myxococcales</taxon>
        <taxon>Cystobacterineae</taxon>
        <taxon>Myxococcaceae</taxon>
        <taxon>Myxococcus</taxon>
    </lineage>
</organism>
<dbReference type="eggNOG" id="COG3770">
    <property type="taxonomic scope" value="Bacteria"/>
</dbReference>
<dbReference type="GO" id="GO:0008237">
    <property type="term" value="F:metallopeptidase activity"/>
    <property type="evidence" value="ECO:0007669"/>
    <property type="project" value="UniProtKB-KW"/>
</dbReference>
<evidence type="ECO:0000256" key="8">
    <source>
        <dbReference type="SAM" id="MobiDB-lite"/>
    </source>
</evidence>
<feature type="compositionally biased region" description="Acidic residues" evidence="8">
    <location>
        <begin position="95"/>
        <end position="113"/>
    </location>
</feature>
<dbReference type="GO" id="GO:0046872">
    <property type="term" value="F:metal ion binding"/>
    <property type="evidence" value="ECO:0007669"/>
    <property type="project" value="UniProtKB-KW"/>
</dbReference>
<protein>
    <submittedName>
        <fullName evidence="10">LysM domain protein</fullName>
    </submittedName>
</protein>
<feature type="domain" description="LysM" evidence="9">
    <location>
        <begin position="353"/>
        <end position="396"/>
    </location>
</feature>
<dbReference type="Proteomes" id="UP000002402">
    <property type="component" value="Chromosome"/>
</dbReference>
<keyword evidence="2" id="KW-0479">Metal-binding</keyword>
<dbReference type="GO" id="GO:0006508">
    <property type="term" value="P:proteolysis"/>
    <property type="evidence" value="ECO:0007669"/>
    <property type="project" value="UniProtKB-KW"/>
</dbReference>
<dbReference type="KEGG" id="mxa:MXAN_2307"/>
<keyword evidence="1" id="KW-0645">Protease</keyword>
<evidence type="ECO:0000256" key="7">
    <source>
        <dbReference type="ARBA" id="ARBA00023049"/>
    </source>
</evidence>
<evidence type="ECO:0000313" key="11">
    <source>
        <dbReference type="Proteomes" id="UP000002402"/>
    </source>
</evidence>
<dbReference type="GO" id="GO:0030288">
    <property type="term" value="C:outer membrane-bounded periplasmic space"/>
    <property type="evidence" value="ECO:0007669"/>
    <property type="project" value="InterPro"/>
</dbReference>
<keyword evidence="3" id="KW-0732">Signal</keyword>
<evidence type="ECO:0000256" key="6">
    <source>
        <dbReference type="ARBA" id="ARBA00022833"/>
    </source>
</evidence>
<dbReference type="Pfam" id="PF03411">
    <property type="entry name" value="Peptidase_M74"/>
    <property type="match status" value="1"/>
</dbReference>
<evidence type="ECO:0000256" key="5">
    <source>
        <dbReference type="ARBA" id="ARBA00022801"/>
    </source>
</evidence>
<dbReference type="Gene3D" id="3.30.1380.10">
    <property type="match status" value="1"/>
</dbReference>
<dbReference type="HOGENOM" id="CLU_039925_0_0_7"/>
<proteinExistence type="predicted"/>
<dbReference type="InterPro" id="IPR036779">
    <property type="entry name" value="LysM_dom_sf"/>
</dbReference>
<sequence>MLCAQRDSGPSSGPVRYPIWLLLVCAGCAARISPHAGTAPAAAVRAQDSVPVAAAEPLPEAPPLASASATEPVAPVAEAASAPTSTADDCALSAEDLEPEEEELAEGEGDDGEKETPDAVAAGAASTGPLYSADISDEELARRWKDEISSLGSMAVGFAHSGRLVNARQFPQGDDWIVVTPAGAWATEETVNYLADAIRDVRARFPNAPPLRVNGMSHKEGGHMRPHKSHQNGRDVDVGFYYPTVDPIRTRAREHVIDVRMNWEFIRSVLVKTDVQMILVDRRVRKVIYDHAVRAGEDKAWLDSIFNDGPMGIVRHARGHRDHFHIRFHNPRAQELGRRVQPFLALQPEHNVTTHRIRNGDTLGGIALKYGSSVAMIKKANRMRNNFLRAGNRLSVPLRGPCTHCPVPPPLVLPTRRLPPNVVAPAMVAAAPAAKAENGCVRTEGAVAQGAATVVPAVGAASVEAASTVLASAPVGESAPVVTSAVGNSVDAAAVKPAAGGALDVAAVKPAGGTSVNVASPVKPANAVNVASTVVPVAAEGALATTPAATDTAVAQPASVKAAPAEQTAASSPAPAMQPTVVPTREKGEGAAGITHGR</sequence>
<dbReference type="AlphaFoldDB" id="Q1D9Z6"/>
<feature type="region of interest" description="Disordered" evidence="8">
    <location>
        <begin position="559"/>
        <end position="598"/>
    </location>
</feature>
<dbReference type="SUPFAM" id="SSF55166">
    <property type="entry name" value="Hedgehog/DD-peptidase"/>
    <property type="match status" value="1"/>
</dbReference>
<dbReference type="PROSITE" id="PS51782">
    <property type="entry name" value="LYSM"/>
    <property type="match status" value="1"/>
</dbReference>
<dbReference type="Gene3D" id="3.10.350.10">
    <property type="entry name" value="LysM domain"/>
    <property type="match status" value="1"/>
</dbReference>
<dbReference type="InterPro" id="IPR005073">
    <property type="entry name" value="Peptidase_M74"/>
</dbReference>
<evidence type="ECO:0000313" key="10">
    <source>
        <dbReference type="EMBL" id="ABF88963.1"/>
    </source>
</evidence>
<dbReference type="OrthoDB" id="5502029at2"/>
<evidence type="ECO:0000259" key="9">
    <source>
        <dbReference type="PROSITE" id="PS51782"/>
    </source>
</evidence>
<evidence type="ECO:0000256" key="1">
    <source>
        <dbReference type="ARBA" id="ARBA00022670"/>
    </source>
</evidence>
<evidence type="ECO:0000256" key="3">
    <source>
        <dbReference type="ARBA" id="ARBA00022729"/>
    </source>
</evidence>
<evidence type="ECO:0000256" key="4">
    <source>
        <dbReference type="ARBA" id="ARBA00022764"/>
    </source>
</evidence>
<feature type="compositionally biased region" description="Low complexity" evidence="8">
    <location>
        <begin position="60"/>
        <end position="94"/>
    </location>
</feature>
<dbReference type="EnsemblBacteria" id="ABF88963">
    <property type="protein sequence ID" value="ABF88963"/>
    <property type="gene ID" value="MXAN_2307"/>
</dbReference>
<keyword evidence="4" id="KW-0574">Periplasm</keyword>
<reference evidence="10 11" key="1">
    <citation type="journal article" date="2006" name="Proc. Natl. Acad. Sci. U.S.A.">
        <title>Evolution of sensory complexity recorded in a myxobacterial genome.</title>
        <authorList>
            <person name="Goldman B.S."/>
            <person name="Nierman W.C."/>
            <person name="Kaiser D."/>
            <person name="Slater S.C."/>
            <person name="Durkin A.S."/>
            <person name="Eisen J.A."/>
            <person name="Ronning C.M."/>
            <person name="Barbazuk W.B."/>
            <person name="Blanchard M."/>
            <person name="Field C."/>
            <person name="Halling C."/>
            <person name="Hinkle G."/>
            <person name="Iartchuk O."/>
            <person name="Kim H.S."/>
            <person name="Mackenzie C."/>
            <person name="Madupu R."/>
            <person name="Miller N."/>
            <person name="Shvartsbeyn A."/>
            <person name="Sullivan S.A."/>
            <person name="Vaudin M."/>
            <person name="Wiegand R."/>
            <person name="Kaplan H.B."/>
        </authorList>
    </citation>
    <scope>NUCLEOTIDE SEQUENCE [LARGE SCALE GENOMIC DNA]</scope>
    <source>
        <strain evidence="11">DK1622</strain>
    </source>
</reference>
<dbReference type="InterPro" id="IPR009045">
    <property type="entry name" value="Zn_M74/Hedgehog-like"/>
</dbReference>
<keyword evidence="5" id="KW-0378">Hydrolase</keyword>
<keyword evidence="7" id="KW-0482">Metalloprotease</keyword>
<dbReference type="EMBL" id="CP000113">
    <property type="protein sequence ID" value="ABF88963.1"/>
    <property type="molecule type" value="Genomic_DNA"/>
</dbReference>
<keyword evidence="6" id="KW-0862">Zinc</keyword>
<accession>Q1D9Z6</accession>
<dbReference type="InterPro" id="IPR018392">
    <property type="entry name" value="LysM"/>
</dbReference>
<keyword evidence="11" id="KW-1185">Reference proteome</keyword>
<gene>
    <name evidence="10" type="ordered locus">MXAN_2307</name>
</gene>
<dbReference type="Pfam" id="PF01476">
    <property type="entry name" value="LysM"/>
    <property type="match status" value="1"/>
</dbReference>
<dbReference type="GO" id="GO:0004252">
    <property type="term" value="F:serine-type endopeptidase activity"/>
    <property type="evidence" value="ECO:0007669"/>
    <property type="project" value="InterPro"/>
</dbReference>
<feature type="region of interest" description="Disordered" evidence="8">
    <location>
        <begin position="60"/>
        <end position="130"/>
    </location>
</feature>
<name>Q1D9Z6_MYXXD</name>
<dbReference type="SUPFAM" id="SSF54106">
    <property type="entry name" value="LysM domain"/>
    <property type="match status" value="1"/>
</dbReference>
<evidence type="ECO:0000256" key="2">
    <source>
        <dbReference type="ARBA" id="ARBA00022723"/>
    </source>
</evidence>
<dbReference type="eggNOG" id="COG1388">
    <property type="taxonomic scope" value="Bacteria"/>
</dbReference>
<dbReference type="SMART" id="SM00257">
    <property type="entry name" value="LysM"/>
    <property type="match status" value="1"/>
</dbReference>